<name>A0A0E9W1G7_ANGAN</name>
<accession>A0A0E9W1G7</accession>
<evidence type="ECO:0000313" key="1">
    <source>
        <dbReference type="EMBL" id="JAH83303.1"/>
    </source>
</evidence>
<protein>
    <submittedName>
        <fullName evidence="1">Uncharacterized protein</fullName>
    </submittedName>
</protein>
<reference evidence="1" key="1">
    <citation type="submission" date="2014-11" db="EMBL/GenBank/DDBJ databases">
        <authorList>
            <person name="Amaro Gonzalez C."/>
        </authorList>
    </citation>
    <scope>NUCLEOTIDE SEQUENCE</scope>
</reference>
<proteinExistence type="predicted"/>
<reference evidence="1" key="2">
    <citation type="journal article" date="2015" name="Fish Shellfish Immunol.">
        <title>Early steps in the European eel (Anguilla anguilla)-Vibrio vulnificus interaction in the gills: Role of the RtxA13 toxin.</title>
        <authorList>
            <person name="Callol A."/>
            <person name="Pajuelo D."/>
            <person name="Ebbesson L."/>
            <person name="Teles M."/>
            <person name="MacKenzie S."/>
            <person name="Amaro C."/>
        </authorList>
    </citation>
    <scope>NUCLEOTIDE SEQUENCE</scope>
</reference>
<organism evidence="1">
    <name type="scientific">Anguilla anguilla</name>
    <name type="common">European freshwater eel</name>
    <name type="synonym">Muraena anguilla</name>
    <dbReference type="NCBI Taxonomy" id="7936"/>
    <lineage>
        <taxon>Eukaryota</taxon>
        <taxon>Metazoa</taxon>
        <taxon>Chordata</taxon>
        <taxon>Craniata</taxon>
        <taxon>Vertebrata</taxon>
        <taxon>Euteleostomi</taxon>
        <taxon>Actinopterygii</taxon>
        <taxon>Neopterygii</taxon>
        <taxon>Teleostei</taxon>
        <taxon>Anguilliformes</taxon>
        <taxon>Anguillidae</taxon>
        <taxon>Anguilla</taxon>
    </lineage>
</organism>
<dbReference type="AlphaFoldDB" id="A0A0E9W1G7"/>
<dbReference type="EMBL" id="GBXM01025274">
    <property type="protein sequence ID" value="JAH83303.1"/>
    <property type="molecule type" value="Transcribed_RNA"/>
</dbReference>
<sequence>MLNLNALQPHVHCLIANLKSWSTEPNKEKRCCCPKCYGAHCICFL</sequence>